<dbReference type="RefSeq" id="WP_260994098.1">
    <property type="nucleotide sequence ID" value="NZ_JAODWD010000004.1"/>
</dbReference>
<accession>A0ABT2MCM0</accession>
<gene>
    <name evidence="3" type="ORF">N4S67_16500</name>
</gene>
<organism evidence="3 4">
    <name type="scientific">Mycobacterium deserti</name>
    <dbReference type="NCBI Taxonomy" id="2978347"/>
    <lineage>
        <taxon>Bacteria</taxon>
        <taxon>Bacillati</taxon>
        <taxon>Actinomycetota</taxon>
        <taxon>Actinomycetes</taxon>
        <taxon>Mycobacteriales</taxon>
        <taxon>Mycobacteriaceae</taxon>
        <taxon>Mycobacterium</taxon>
    </lineage>
</organism>
<keyword evidence="4" id="KW-1185">Reference proteome</keyword>
<comment type="caution">
    <text evidence="3">The sequence shown here is derived from an EMBL/GenBank/DDBJ whole genome shotgun (WGS) entry which is preliminary data.</text>
</comment>
<name>A0ABT2MCM0_9MYCO</name>
<sequence length="151" mass="16587">MDLISIGEAAARLGLTTSALRYYDERGLVSPRVRRAGKRMYGSEELRRMAFIKIFNQLGLPLETAAAVLDAPGPHWRDVVREQIAHLDEVIAQAQGAQRFLTHALHCPTDHPARECATMMGALDRLVEGMSVDQLAGEHAEEPSARPSSIS</sequence>
<dbReference type="Proteomes" id="UP001206639">
    <property type="component" value="Unassembled WGS sequence"/>
</dbReference>
<dbReference type="InterPro" id="IPR009061">
    <property type="entry name" value="DNA-bd_dom_put_sf"/>
</dbReference>
<dbReference type="PANTHER" id="PTHR30204">
    <property type="entry name" value="REDOX-CYCLING DRUG-SENSING TRANSCRIPTIONAL ACTIVATOR SOXR"/>
    <property type="match status" value="1"/>
</dbReference>
<dbReference type="EMBL" id="JAODWD010000004">
    <property type="protein sequence ID" value="MCT7660018.1"/>
    <property type="molecule type" value="Genomic_DNA"/>
</dbReference>
<dbReference type="PROSITE" id="PS00552">
    <property type="entry name" value="HTH_MERR_1"/>
    <property type="match status" value="1"/>
</dbReference>
<dbReference type="CDD" id="cd00592">
    <property type="entry name" value="HTH_MerR-like"/>
    <property type="match status" value="1"/>
</dbReference>
<dbReference type="Gene3D" id="1.10.1660.10">
    <property type="match status" value="1"/>
</dbReference>
<dbReference type="Pfam" id="PF13411">
    <property type="entry name" value="MerR_1"/>
    <property type="match status" value="1"/>
</dbReference>
<feature type="domain" description="HTH merR-type" evidence="2">
    <location>
        <begin position="3"/>
        <end position="71"/>
    </location>
</feature>
<evidence type="ECO:0000259" key="2">
    <source>
        <dbReference type="PROSITE" id="PS50937"/>
    </source>
</evidence>
<dbReference type="PRINTS" id="PR00040">
    <property type="entry name" value="HTHMERR"/>
</dbReference>
<dbReference type="PANTHER" id="PTHR30204:SF97">
    <property type="entry name" value="MERR FAMILY REGULATORY PROTEIN"/>
    <property type="match status" value="1"/>
</dbReference>
<dbReference type="InterPro" id="IPR047057">
    <property type="entry name" value="MerR_fam"/>
</dbReference>
<reference evidence="4" key="1">
    <citation type="submission" date="2023-07" db="EMBL/GenBank/DDBJ databases">
        <authorList>
            <person name="Deng Y."/>
            <person name="Zhang Y.-Q."/>
        </authorList>
    </citation>
    <scope>NUCLEOTIDE SEQUENCE [LARGE SCALE GENOMIC DNA]</scope>
    <source>
        <strain evidence="4">CPCC 205710</strain>
    </source>
</reference>
<evidence type="ECO:0000313" key="4">
    <source>
        <dbReference type="Proteomes" id="UP001206639"/>
    </source>
</evidence>
<keyword evidence="1" id="KW-0238">DNA-binding</keyword>
<dbReference type="PROSITE" id="PS50937">
    <property type="entry name" value="HTH_MERR_2"/>
    <property type="match status" value="1"/>
</dbReference>
<proteinExistence type="predicted"/>
<dbReference type="SUPFAM" id="SSF46955">
    <property type="entry name" value="Putative DNA-binding domain"/>
    <property type="match status" value="1"/>
</dbReference>
<dbReference type="InterPro" id="IPR000551">
    <property type="entry name" value="MerR-type_HTH_dom"/>
</dbReference>
<dbReference type="SMART" id="SM00422">
    <property type="entry name" value="HTH_MERR"/>
    <property type="match status" value="1"/>
</dbReference>
<evidence type="ECO:0000256" key="1">
    <source>
        <dbReference type="ARBA" id="ARBA00023125"/>
    </source>
</evidence>
<evidence type="ECO:0000313" key="3">
    <source>
        <dbReference type="EMBL" id="MCT7660018.1"/>
    </source>
</evidence>
<protein>
    <submittedName>
        <fullName evidence="3">MerR family transcriptional regulator</fullName>
    </submittedName>
</protein>